<evidence type="ECO:0000259" key="4">
    <source>
        <dbReference type="Pfam" id="PF00089"/>
    </source>
</evidence>
<dbReference type="PANTHER" id="PTHR43343:SF2">
    <property type="entry name" value="PDZ DOMAIN-CONTAINING PROTEIN"/>
    <property type="match status" value="1"/>
</dbReference>
<keyword evidence="3" id="KW-0378">Hydrolase</keyword>
<organism evidence="6 7">
    <name type="scientific">Citrus clementina</name>
    <name type="common">Clementine</name>
    <name type="synonym">Citrus deliciosa x Citrus sinensis</name>
    <dbReference type="NCBI Taxonomy" id="85681"/>
    <lineage>
        <taxon>Eukaryota</taxon>
        <taxon>Viridiplantae</taxon>
        <taxon>Streptophyta</taxon>
        <taxon>Embryophyta</taxon>
        <taxon>Tracheophyta</taxon>
        <taxon>Spermatophyta</taxon>
        <taxon>Magnoliopsida</taxon>
        <taxon>eudicotyledons</taxon>
        <taxon>Gunneridae</taxon>
        <taxon>Pentapetalae</taxon>
        <taxon>rosids</taxon>
        <taxon>malvids</taxon>
        <taxon>Sapindales</taxon>
        <taxon>Rutaceae</taxon>
        <taxon>Aurantioideae</taxon>
        <taxon>Citrus</taxon>
    </lineage>
</organism>
<dbReference type="Gene3D" id="2.30.42.10">
    <property type="match status" value="1"/>
</dbReference>
<evidence type="ECO:0000313" key="7">
    <source>
        <dbReference type="Proteomes" id="UP000030687"/>
    </source>
</evidence>
<dbReference type="SUPFAM" id="SSF50156">
    <property type="entry name" value="PDZ domain-like"/>
    <property type="match status" value="1"/>
</dbReference>
<evidence type="ECO:0000313" key="6">
    <source>
        <dbReference type="EMBL" id="ESR59737.1"/>
    </source>
</evidence>
<reference evidence="6 7" key="1">
    <citation type="submission" date="2013-10" db="EMBL/GenBank/DDBJ databases">
        <authorList>
            <consortium name="International Citrus Genome Consortium"/>
            <person name="Jenkins J."/>
            <person name="Schmutz J."/>
            <person name="Prochnik S."/>
            <person name="Rokhsar D."/>
            <person name="Gmitter F."/>
            <person name="Ollitrault P."/>
            <person name="Machado M."/>
            <person name="Talon M."/>
            <person name="Wincker P."/>
            <person name="Jaillon O."/>
            <person name="Morgante M."/>
        </authorList>
    </citation>
    <scope>NUCLEOTIDE SEQUENCE</scope>
    <source>
        <strain evidence="7">cv. Clemenules</strain>
    </source>
</reference>
<evidence type="ECO:0000256" key="1">
    <source>
        <dbReference type="ARBA" id="ARBA00010541"/>
    </source>
</evidence>
<dbReference type="InterPro" id="IPR051201">
    <property type="entry name" value="Chloro_Bact_Ser_Proteases"/>
</dbReference>
<feature type="domain" description="Peptidase S1" evidence="4">
    <location>
        <begin position="33"/>
        <end position="93"/>
    </location>
</feature>
<dbReference type="InterPro" id="IPR001940">
    <property type="entry name" value="Peptidase_S1C"/>
</dbReference>
<dbReference type="InterPro" id="IPR001254">
    <property type="entry name" value="Trypsin_dom"/>
</dbReference>
<dbReference type="PRINTS" id="PR00834">
    <property type="entry name" value="PROTEASES2C"/>
</dbReference>
<proteinExistence type="inferred from homology"/>
<dbReference type="PANTHER" id="PTHR43343">
    <property type="entry name" value="PEPTIDASE S12"/>
    <property type="match status" value="1"/>
</dbReference>
<feature type="non-terminal residue" evidence="6">
    <location>
        <position position="1"/>
    </location>
</feature>
<feature type="domain" description="PDZ" evidence="5">
    <location>
        <begin position="107"/>
        <end position="157"/>
    </location>
</feature>
<sequence length="164" mass="17300">LDRAGFCSPLSFLYIGCVTSFIHHQSIIGLRREISSAATGRPIQDVIQTDAAINPGNSGGPLLDSSGSLIGINTAIYSPSGASSGVGFSIPVDTGLLSTKRDAYGRLILGDIITSVNGKKVSNGSDLYRILDQCKVGDEVIVEVLRGDQKEKIPVKLEPKPDET</sequence>
<dbReference type="Gene3D" id="2.40.10.120">
    <property type="match status" value="1"/>
</dbReference>
<evidence type="ECO:0000259" key="5">
    <source>
        <dbReference type="Pfam" id="PF13180"/>
    </source>
</evidence>
<evidence type="ECO:0000256" key="3">
    <source>
        <dbReference type="ARBA" id="ARBA00022801"/>
    </source>
</evidence>
<dbReference type="AlphaFoldDB" id="V4U1I8"/>
<dbReference type="InterPro" id="IPR001478">
    <property type="entry name" value="PDZ"/>
</dbReference>
<name>V4U1I8_CITCL</name>
<accession>V4U1I8</accession>
<dbReference type="InterPro" id="IPR009003">
    <property type="entry name" value="Peptidase_S1_PA"/>
</dbReference>
<dbReference type="Proteomes" id="UP000030687">
    <property type="component" value="Unassembled WGS sequence"/>
</dbReference>
<gene>
    <name evidence="6" type="ORF">CICLE_v100152141mg</name>
</gene>
<dbReference type="EMBL" id="KI536312">
    <property type="protein sequence ID" value="ESR59737.1"/>
    <property type="molecule type" value="Genomic_DNA"/>
</dbReference>
<dbReference type="Gramene" id="ESR59737">
    <property type="protein sequence ID" value="ESR59737"/>
    <property type="gene ID" value="CICLE_v100152141mg"/>
</dbReference>
<dbReference type="Pfam" id="PF13180">
    <property type="entry name" value="PDZ_2"/>
    <property type="match status" value="1"/>
</dbReference>
<comment type="similarity">
    <text evidence="1">Belongs to the peptidase S1C family.</text>
</comment>
<dbReference type="GO" id="GO:0006508">
    <property type="term" value="P:proteolysis"/>
    <property type="evidence" value="ECO:0007669"/>
    <property type="project" value="UniProtKB-KW"/>
</dbReference>
<protein>
    <submittedName>
        <fullName evidence="6">Uncharacterized protein</fullName>
    </submittedName>
</protein>
<dbReference type="GO" id="GO:0004252">
    <property type="term" value="F:serine-type endopeptidase activity"/>
    <property type="evidence" value="ECO:0007669"/>
    <property type="project" value="InterPro"/>
</dbReference>
<dbReference type="InterPro" id="IPR036034">
    <property type="entry name" value="PDZ_sf"/>
</dbReference>
<keyword evidence="2" id="KW-0645">Protease</keyword>
<evidence type="ECO:0000256" key="2">
    <source>
        <dbReference type="ARBA" id="ARBA00022670"/>
    </source>
</evidence>
<dbReference type="Pfam" id="PF00089">
    <property type="entry name" value="Trypsin"/>
    <property type="match status" value="1"/>
</dbReference>
<keyword evidence="7" id="KW-1185">Reference proteome</keyword>
<dbReference type="SUPFAM" id="SSF50494">
    <property type="entry name" value="Trypsin-like serine proteases"/>
    <property type="match status" value="1"/>
</dbReference>